<dbReference type="EMBL" id="RSCE01000005">
    <property type="protein sequence ID" value="RSH82643.1"/>
    <property type="molecule type" value="Genomic_DNA"/>
</dbReference>
<reference evidence="1 2" key="1">
    <citation type="submission" date="2018-11" db="EMBL/GenBank/DDBJ databases">
        <title>Genome sequence of Apiotrichum porosum DSM 27194.</title>
        <authorList>
            <person name="Aliyu H."/>
            <person name="Gorte O."/>
            <person name="Ochsenreither K."/>
        </authorList>
    </citation>
    <scope>NUCLEOTIDE SEQUENCE [LARGE SCALE GENOMIC DNA]</scope>
    <source>
        <strain evidence="1 2">DSM 27194</strain>
    </source>
</reference>
<evidence type="ECO:0000313" key="2">
    <source>
        <dbReference type="Proteomes" id="UP000279236"/>
    </source>
</evidence>
<proteinExistence type="predicted"/>
<accession>A0A427XUY6</accession>
<name>A0A427XUY6_9TREE</name>
<dbReference type="Proteomes" id="UP000279236">
    <property type="component" value="Unassembled WGS sequence"/>
</dbReference>
<protein>
    <submittedName>
        <fullName evidence="1">Uncharacterized protein</fullName>
    </submittedName>
</protein>
<keyword evidence="2" id="KW-1185">Reference proteome</keyword>
<dbReference type="GeneID" id="39592179"/>
<organism evidence="1 2">
    <name type="scientific">Apiotrichum porosum</name>
    <dbReference type="NCBI Taxonomy" id="105984"/>
    <lineage>
        <taxon>Eukaryota</taxon>
        <taxon>Fungi</taxon>
        <taxon>Dikarya</taxon>
        <taxon>Basidiomycota</taxon>
        <taxon>Agaricomycotina</taxon>
        <taxon>Tremellomycetes</taxon>
        <taxon>Trichosporonales</taxon>
        <taxon>Trichosporonaceae</taxon>
        <taxon>Apiotrichum</taxon>
    </lineage>
</organism>
<evidence type="ECO:0000313" key="1">
    <source>
        <dbReference type="EMBL" id="RSH82643.1"/>
    </source>
</evidence>
<gene>
    <name evidence="1" type="ORF">EHS24_007636</name>
</gene>
<comment type="caution">
    <text evidence="1">The sequence shown here is derived from an EMBL/GenBank/DDBJ whole genome shotgun (WGS) entry which is preliminary data.</text>
</comment>
<sequence length="166" mass="17967">MGNCNHTPTDGLEALCHFLCQVDPYSLIDEVKVQGPSLLLGAETVIDDRATLLRDICTRIDAFTINLVALAEPKVPLAYAPDVSAMDAEFRKIDTVVVAYDSCLSLEAFEALWEDCAAVTRKMIADMTSASAKVESAAILEFIEGGVAVATTARTRLEPLQLEMKT</sequence>
<dbReference type="RefSeq" id="XP_028476875.1">
    <property type="nucleotide sequence ID" value="XM_028622982.1"/>
</dbReference>
<dbReference type="AlphaFoldDB" id="A0A427XUY6"/>